<evidence type="ECO:0000313" key="3">
    <source>
        <dbReference type="Proteomes" id="UP000230750"/>
    </source>
</evidence>
<reference evidence="2" key="1">
    <citation type="journal article" date="2017" name="PLoS Biol.">
        <title>The sea cucumber genome provides insights into morphological evolution and visceral regeneration.</title>
        <authorList>
            <person name="Zhang X."/>
            <person name="Sun L."/>
            <person name="Yuan J."/>
            <person name="Sun Y."/>
            <person name="Gao Y."/>
            <person name="Zhang L."/>
            <person name="Li S."/>
            <person name="Dai H."/>
            <person name="Hamel J.F."/>
            <person name="Liu C."/>
            <person name="Yu Y."/>
            <person name="Liu S."/>
            <person name="Lin W."/>
            <person name="Guo K."/>
            <person name="Jin S."/>
            <person name="Xu P."/>
            <person name="Storey K.B."/>
            <person name="Huan P."/>
            <person name="Zhang T."/>
            <person name="Zhou Y."/>
            <person name="Zhang J."/>
            <person name="Lin C."/>
            <person name="Li X."/>
            <person name="Xing L."/>
            <person name="Huo D."/>
            <person name="Sun M."/>
            <person name="Wang L."/>
            <person name="Mercier A."/>
            <person name="Li F."/>
            <person name="Yang H."/>
            <person name="Xiang J."/>
        </authorList>
    </citation>
    <scope>NUCLEOTIDE SEQUENCE [LARGE SCALE GENOMIC DNA]</scope>
    <source>
        <strain evidence="2">Shaxun</strain>
        <tissue evidence="2">Muscle</tissue>
    </source>
</reference>
<evidence type="ECO:0000256" key="1">
    <source>
        <dbReference type="SAM" id="SignalP"/>
    </source>
</evidence>
<feature type="signal peptide" evidence="1">
    <location>
        <begin position="1"/>
        <end position="18"/>
    </location>
</feature>
<feature type="chain" id="PRO_5013842781" evidence="1">
    <location>
        <begin position="19"/>
        <end position="187"/>
    </location>
</feature>
<name>A0A2G8L1C2_STIJA</name>
<dbReference type="Proteomes" id="UP000230750">
    <property type="component" value="Unassembled WGS sequence"/>
</dbReference>
<proteinExistence type="predicted"/>
<keyword evidence="1" id="KW-0732">Signal</keyword>
<comment type="caution">
    <text evidence="2">The sequence shown here is derived from an EMBL/GenBank/DDBJ whole genome shotgun (WGS) entry which is preliminary data.</text>
</comment>
<dbReference type="OrthoDB" id="10483267at2759"/>
<gene>
    <name evidence="2" type="ORF">BSL78_09172</name>
</gene>
<dbReference type="EMBL" id="MRZV01000269">
    <property type="protein sequence ID" value="PIK53950.1"/>
    <property type="molecule type" value="Genomic_DNA"/>
</dbReference>
<evidence type="ECO:0000313" key="2">
    <source>
        <dbReference type="EMBL" id="PIK53950.1"/>
    </source>
</evidence>
<sequence>MHLLHALLICGGITLTMCYDITYVANAYYEPVFVKVDTERSHTEGIAFGASINIAGKFELGGSFSREDVWDMFIAVGFAEILPREYVPFSPEGGRTVYITIWSSSKGFIWHNVPQPKDVSFIVKTNGAVVKSNGKNAFTDRHGNNLKPSVAELEAAAASGAISNLGAKFYMLPLQMLFVVFAFVQHF</sequence>
<accession>A0A2G8L1C2</accession>
<protein>
    <submittedName>
        <fullName evidence="2">Uncharacterized protein</fullName>
    </submittedName>
</protein>
<dbReference type="AlphaFoldDB" id="A0A2G8L1C2"/>
<organism evidence="2 3">
    <name type="scientific">Stichopus japonicus</name>
    <name type="common">Sea cucumber</name>
    <dbReference type="NCBI Taxonomy" id="307972"/>
    <lineage>
        <taxon>Eukaryota</taxon>
        <taxon>Metazoa</taxon>
        <taxon>Echinodermata</taxon>
        <taxon>Eleutherozoa</taxon>
        <taxon>Echinozoa</taxon>
        <taxon>Holothuroidea</taxon>
        <taxon>Aspidochirotacea</taxon>
        <taxon>Aspidochirotida</taxon>
        <taxon>Stichopodidae</taxon>
        <taxon>Apostichopus</taxon>
    </lineage>
</organism>
<keyword evidence="3" id="KW-1185">Reference proteome</keyword>